<dbReference type="GO" id="GO:0010604">
    <property type="term" value="P:positive regulation of macromolecule metabolic process"/>
    <property type="evidence" value="ECO:0007669"/>
    <property type="project" value="UniProtKB-ARBA"/>
</dbReference>
<evidence type="ECO:0000256" key="4">
    <source>
        <dbReference type="ARBA" id="ARBA00012485"/>
    </source>
</evidence>
<name>A0A5N5TJE6_9CRUS</name>
<feature type="region of interest" description="Disordered" evidence="19">
    <location>
        <begin position="120"/>
        <end position="179"/>
    </location>
</feature>
<dbReference type="GO" id="GO:0009966">
    <property type="term" value="P:regulation of signal transduction"/>
    <property type="evidence" value="ECO:0007669"/>
    <property type="project" value="UniProtKB-ARBA"/>
</dbReference>
<dbReference type="GO" id="GO:0005634">
    <property type="term" value="C:nucleus"/>
    <property type="evidence" value="ECO:0007669"/>
    <property type="project" value="UniProtKB-SubCell"/>
</dbReference>
<dbReference type="Gene3D" id="3.30.2160.10">
    <property type="entry name" value="Hect, E3 ligase catalytic domain"/>
    <property type="match status" value="1"/>
</dbReference>
<evidence type="ECO:0000256" key="1">
    <source>
        <dbReference type="ARBA" id="ARBA00000885"/>
    </source>
</evidence>
<dbReference type="SMART" id="SM00119">
    <property type="entry name" value="HECTc"/>
    <property type="match status" value="1"/>
</dbReference>
<dbReference type="Gene3D" id="3.30.2410.10">
    <property type="entry name" value="Hect, E3 ligase catalytic domain"/>
    <property type="match status" value="1"/>
</dbReference>
<dbReference type="GO" id="GO:0080090">
    <property type="term" value="P:regulation of primary metabolic process"/>
    <property type="evidence" value="ECO:0007669"/>
    <property type="project" value="UniProtKB-ARBA"/>
</dbReference>
<dbReference type="GO" id="GO:0006511">
    <property type="term" value="P:ubiquitin-dependent protein catabolic process"/>
    <property type="evidence" value="ECO:0007669"/>
    <property type="project" value="UniProtKB-ARBA"/>
</dbReference>
<keyword evidence="8" id="KW-0479">Metal-binding</keyword>
<dbReference type="PANTHER" id="PTHR45700">
    <property type="entry name" value="UBIQUITIN-PROTEIN LIGASE E3C"/>
    <property type="match status" value="1"/>
</dbReference>
<feature type="compositionally biased region" description="Polar residues" evidence="19">
    <location>
        <begin position="151"/>
        <end position="166"/>
    </location>
</feature>
<evidence type="ECO:0000256" key="6">
    <source>
        <dbReference type="ARBA" id="ARBA00022553"/>
    </source>
</evidence>
<dbReference type="FunFam" id="3.90.1750.10:FF:000008">
    <property type="entry name" value="Putative ubiquitin-protein ligase E3A"/>
    <property type="match status" value="1"/>
</dbReference>
<dbReference type="InterPro" id="IPR032353">
    <property type="entry name" value="AZUL"/>
</dbReference>
<dbReference type="EC" id="2.3.2.26" evidence="4"/>
<keyword evidence="9" id="KW-0863">Zinc-finger</keyword>
<dbReference type="PANTHER" id="PTHR45700:SF8">
    <property type="entry name" value="HECT-TYPE E3 UBIQUITIN TRANSFERASE"/>
    <property type="match status" value="1"/>
</dbReference>
<evidence type="ECO:0000256" key="15">
    <source>
        <dbReference type="ARBA" id="ARBA00067504"/>
    </source>
</evidence>
<dbReference type="GO" id="GO:0061630">
    <property type="term" value="F:ubiquitin protein ligase activity"/>
    <property type="evidence" value="ECO:0007669"/>
    <property type="project" value="UniProtKB-EC"/>
</dbReference>
<evidence type="ECO:0000256" key="7">
    <source>
        <dbReference type="ARBA" id="ARBA00022679"/>
    </source>
</evidence>
<proteinExistence type="predicted"/>
<keyword evidence="10 18" id="KW-0833">Ubl conjugation pathway</keyword>
<evidence type="ECO:0000256" key="19">
    <source>
        <dbReference type="SAM" id="MobiDB-lite"/>
    </source>
</evidence>
<dbReference type="Gene3D" id="3.90.1750.10">
    <property type="entry name" value="Hect, E3 ligase catalytic domains"/>
    <property type="match status" value="1"/>
</dbReference>
<comment type="caution">
    <text evidence="21">The sequence shown here is derived from an EMBL/GenBank/DDBJ whole genome shotgun (WGS) entry which is preliminary data.</text>
</comment>
<comment type="subcellular location">
    <subcellularLocation>
        <location evidence="3">Cytoplasm</location>
    </subcellularLocation>
    <subcellularLocation>
        <location evidence="2">Nucleus</location>
    </subcellularLocation>
</comment>
<dbReference type="GO" id="GO:0008270">
    <property type="term" value="F:zinc ion binding"/>
    <property type="evidence" value="ECO:0007669"/>
    <property type="project" value="UniProtKB-KW"/>
</dbReference>
<evidence type="ECO:0000256" key="12">
    <source>
        <dbReference type="ARBA" id="ARBA00022942"/>
    </source>
</evidence>
<dbReference type="FunFam" id="3.30.2410.10:FF:000003">
    <property type="entry name" value="probable E3 ubiquitin-protein ligase HERC4 isoform X1"/>
    <property type="match status" value="1"/>
</dbReference>
<evidence type="ECO:0000259" key="20">
    <source>
        <dbReference type="PROSITE" id="PS50237"/>
    </source>
</evidence>
<dbReference type="InterPro" id="IPR000569">
    <property type="entry name" value="HECT_dom"/>
</dbReference>
<evidence type="ECO:0000256" key="13">
    <source>
        <dbReference type="ARBA" id="ARBA00023108"/>
    </source>
</evidence>
<feature type="region of interest" description="Disordered" evidence="19">
    <location>
        <begin position="1"/>
        <end position="31"/>
    </location>
</feature>
<keyword evidence="22" id="KW-1185">Reference proteome</keyword>
<evidence type="ECO:0000256" key="2">
    <source>
        <dbReference type="ARBA" id="ARBA00004123"/>
    </source>
</evidence>
<dbReference type="Pfam" id="PF16558">
    <property type="entry name" value="AZUL"/>
    <property type="match status" value="1"/>
</dbReference>
<gene>
    <name evidence="21" type="primary">Ube3a</name>
    <name evidence="21" type="ORF">Anas_02059</name>
</gene>
<dbReference type="GO" id="GO:0016874">
    <property type="term" value="F:ligase activity"/>
    <property type="evidence" value="ECO:0007669"/>
    <property type="project" value="UniProtKB-KW"/>
</dbReference>
<evidence type="ECO:0000256" key="14">
    <source>
        <dbReference type="ARBA" id="ARBA00023242"/>
    </source>
</evidence>
<evidence type="ECO:0000313" key="21">
    <source>
        <dbReference type="EMBL" id="KAB7505960.1"/>
    </source>
</evidence>
<dbReference type="Gene3D" id="6.10.130.10">
    <property type="entry name" value="Ubiquitin-protein ligase E3A, N-terminal zinc-binding domain (AZUL)"/>
    <property type="match status" value="1"/>
</dbReference>
<organism evidence="21 22">
    <name type="scientific">Armadillidium nasatum</name>
    <dbReference type="NCBI Taxonomy" id="96803"/>
    <lineage>
        <taxon>Eukaryota</taxon>
        <taxon>Metazoa</taxon>
        <taxon>Ecdysozoa</taxon>
        <taxon>Arthropoda</taxon>
        <taxon>Crustacea</taxon>
        <taxon>Multicrustacea</taxon>
        <taxon>Malacostraca</taxon>
        <taxon>Eumalacostraca</taxon>
        <taxon>Peracarida</taxon>
        <taxon>Isopoda</taxon>
        <taxon>Oniscidea</taxon>
        <taxon>Crinocheta</taxon>
        <taxon>Armadillidiidae</taxon>
        <taxon>Armadillidium</taxon>
    </lineage>
</organism>
<keyword evidence="11" id="KW-0862">Zinc</keyword>
<reference evidence="21 22" key="1">
    <citation type="journal article" date="2019" name="PLoS Biol.">
        <title>Sex chromosomes control vertical transmission of feminizing Wolbachia symbionts in an isopod.</title>
        <authorList>
            <person name="Becking T."/>
            <person name="Chebbi M.A."/>
            <person name="Giraud I."/>
            <person name="Moumen B."/>
            <person name="Laverre T."/>
            <person name="Caubet Y."/>
            <person name="Peccoud J."/>
            <person name="Gilbert C."/>
            <person name="Cordaux R."/>
        </authorList>
    </citation>
    <scope>NUCLEOTIDE SEQUENCE [LARGE SCALE GENOMIC DNA]</scope>
    <source>
        <strain evidence="21">ANa2</strain>
        <tissue evidence="21">Whole body excluding digestive tract and cuticle</tissue>
    </source>
</reference>
<dbReference type="Pfam" id="PF00632">
    <property type="entry name" value="HECT"/>
    <property type="match status" value="1"/>
</dbReference>
<evidence type="ECO:0000256" key="9">
    <source>
        <dbReference type="ARBA" id="ARBA00022771"/>
    </source>
</evidence>
<dbReference type="GO" id="GO:0030518">
    <property type="term" value="P:nuclear receptor-mediated steroid hormone signaling pathway"/>
    <property type="evidence" value="ECO:0007669"/>
    <property type="project" value="UniProtKB-ARBA"/>
</dbReference>
<dbReference type="PROSITE" id="PS50237">
    <property type="entry name" value="HECT"/>
    <property type="match status" value="1"/>
</dbReference>
<feature type="active site" description="Glycyl thioester intermediate" evidence="18">
    <location>
        <position position="918"/>
    </location>
</feature>
<keyword evidence="12" id="KW-0647">Proteasome</keyword>
<comment type="catalytic activity">
    <reaction evidence="1">
        <text>S-ubiquitinyl-[E2 ubiquitin-conjugating enzyme]-L-cysteine + [acceptor protein]-L-lysine = [E2 ubiquitin-conjugating enzyme]-L-cysteine + N(6)-ubiquitinyl-[acceptor protein]-L-lysine.</text>
        <dbReference type="EC" id="2.3.2.26"/>
    </reaction>
</comment>
<dbReference type="InterPro" id="IPR035983">
    <property type="entry name" value="Hect_E3_ubiquitin_ligase"/>
</dbReference>
<dbReference type="GO" id="GO:0048731">
    <property type="term" value="P:system development"/>
    <property type="evidence" value="ECO:0007669"/>
    <property type="project" value="UniProtKB-ARBA"/>
</dbReference>
<evidence type="ECO:0000256" key="5">
    <source>
        <dbReference type="ARBA" id="ARBA00022490"/>
    </source>
</evidence>
<keyword evidence="21" id="KW-0436">Ligase</keyword>
<dbReference type="GO" id="GO:0048513">
    <property type="term" value="P:animal organ development"/>
    <property type="evidence" value="ECO:0007669"/>
    <property type="project" value="UniProtKB-ARBA"/>
</dbReference>
<feature type="compositionally biased region" description="Low complexity" evidence="19">
    <location>
        <begin position="167"/>
        <end position="178"/>
    </location>
</feature>
<protein>
    <recommendedName>
        <fullName evidence="15">Ubiquitin-protein ligase E3A</fullName>
        <ecNumber evidence="4">2.3.2.26</ecNumber>
    </recommendedName>
    <alternativeName>
        <fullName evidence="17">HECT-type ubiquitin transferase E3A</fullName>
    </alternativeName>
    <alternativeName>
        <fullName evidence="16">Oncogenic protein-associated protein E6-AP</fullName>
    </alternativeName>
</protein>
<accession>A0A5N5TJE6</accession>
<dbReference type="CDD" id="cd00078">
    <property type="entry name" value="HECTc"/>
    <property type="match status" value="1"/>
</dbReference>
<dbReference type="InterPro" id="IPR044611">
    <property type="entry name" value="E3A/B/C-like"/>
</dbReference>
<evidence type="ECO:0000256" key="3">
    <source>
        <dbReference type="ARBA" id="ARBA00004496"/>
    </source>
</evidence>
<dbReference type="GO" id="GO:0042752">
    <property type="term" value="P:regulation of circadian rhythm"/>
    <property type="evidence" value="ECO:0007669"/>
    <property type="project" value="UniProtKB-ARBA"/>
</dbReference>
<dbReference type="EMBL" id="SEYY01001047">
    <property type="protein sequence ID" value="KAB7505960.1"/>
    <property type="molecule type" value="Genomic_DNA"/>
</dbReference>
<dbReference type="InterPro" id="IPR042556">
    <property type="entry name" value="AZUL_sf"/>
</dbReference>
<dbReference type="GO" id="GO:0000209">
    <property type="term" value="P:protein polyubiquitination"/>
    <property type="evidence" value="ECO:0007669"/>
    <property type="project" value="InterPro"/>
</dbReference>
<keyword evidence="6" id="KW-0597">Phosphoprotein</keyword>
<dbReference type="Proteomes" id="UP000326759">
    <property type="component" value="Unassembled WGS sequence"/>
</dbReference>
<evidence type="ECO:0000256" key="11">
    <source>
        <dbReference type="ARBA" id="ARBA00022833"/>
    </source>
</evidence>
<dbReference type="FunFam" id="3.30.2160.10:FF:000004">
    <property type="entry name" value="probable E3 ubiquitin-protein ligase HERC4 isoform X1"/>
    <property type="match status" value="1"/>
</dbReference>
<dbReference type="SUPFAM" id="SSF56204">
    <property type="entry name" value="Hect, E3 ligase catalytic domain"/>
    <property type="match status" value="1"/>
</dbReference>
<keyword evidence="7" id="KW-0808">Transferase</keyword>
<sequence length="950" mass="107295">MSDNMDKNSPISVGESSNSASGASSNLQELHESNNVDECDLKKTAAQLITKYYNQLLNGCGNVSCDNPNCASSGKVESLSNNDAAVKALQLLSEQAKLCETSSLHSKSSSNVGRSFKAKYTRGKHNHSSHSDSLPSPDTDSEMEHIPLAATNDTKGGRSNLNNGFKSSSSSSSSSSTSKVFDRSFGLTEVHLKNIIDNCRISNNYAPLRILLRTAFSCEGALRRSFLIKQEKDKIKDKRKSIDSEIKFLDIGNDGVSKEELRSAESDLDKDVDCQEESCEMEDKEMVDVEEKVKEKETNNTKDLKVDIESIRRSYEYLFTVPESEFNDTLMDAIRQLCKDNLSIQISVFPSKFRDPSSVNIFIILLENPQITSSEYTDEVLGEMCKVMAHLNDEQQASLVHYIAENWDANKLHRFLESLHQLITIRILTTEFSRDFTINNEEVITSTTRVMKIIFYASIVAGELDYPLVVDLPSPEIVVPSEDSFTGVAKDSLGKPPPWDSLGKYLGLHVLDSSKPAISFEDFYDDFLSDQLEMDRDFAVFKSGESDQFSFLSYPFILTPATKSLGLYYDNRIRMYSERRISLYQTVMEGTPANPYLTLRIRRDHIIEDALVELELVALENPGDLKKQLVVEFEGEQGIDEGGVSKEFFQLFVDKVFNPDFAMFCLNSETKTFWFNPTSFENDAQFTLVGVVLGLAIYNNVILDLHFPPVVYKKLCGKPGTFKDLRTCNITLYNSLIELLNYEENDMEEIFLQTFRVGYQDIFGASLVHDLRPDGNNIFVNQQNKKEFVSMYADFLLNKNVERQFSAFKRGFSMVTDDSPLLHLFRPQELELLVCGSQNYDFAELRKSTEYDGGYNANSPIISWFWELVDKLGSEEKKQLLQFVTGSARVPVGGLARLKFTIARNGPDTERLPTAHTCFNVLLLPEYSSKEKLNDRLMKAIKYAEGFGML</sequence>
<evidence type="ECO:0000256" key="10">
    <source>
        <dbReference type="ARBA" id="ARBA00022786"/>
    </source>
</evidence>
<evidence type="ECO:0000256" key="17">
    <source>
        <dbReference type="ARBA" id="ARBA00077264"/>
    </source>
</evidence>
<keyword evidence="5" id="KW-0963">Cytoplasm</keyword>
<feature type="domain" description="HECT" evidence="20">
    <location>
        <begin position="621"/>
        <end position="950"/>
    </location>
</feature>
<keyword evidence="14" id="KW-0539">Nucleus</keyword>
<keyword evidence="13" id="KW-0090">Biological rhythms</keyword>
<evidence type="ECO:0000313" key="22">
    <source>
        <dbReference type="Proteomes" id="UP000326759"/>
    </source>
</evidence>
<dbReference type="GO" id="GO:0005737">
    <property type="term" value="C:cytoplasm"/>
    <property type="evidence" value="ECO:0007669"/>
    <property type="project" value="UniProtKB-SubCell"/>
</dbReference>
<dbReference type="GO" id="GO:0000502">
    <property type="term" value="C:proteasome complex"/>
    <property type="evidence" value="ECO:0007669"/>
    <property type="project" value="UniProtKB-KW"/>
</dbReference>
<dbReference type="GO" id="GO:0048511">
    <property type="term" value="P:rhythmic process"/>
    <property type="evidence" value="ECO:0007669"/>
    <property type="project" value="UniProtKB-KW"/>
</dbReference>
<dbReference type="OrthoDB" id="5981550at2759"/>
<feature type="compositionally biased region" description="Low complexity" evidence="19">
    <location>
        <begin position="12"/>
        <end position="26"/>
    </location>
</feature>
<dbReference type="AlphaFoldDB" id="A0A5N5TJE6"/>
<evidence type="ECO:0000256" key="16">
    <source>
        <dbReference type="ARBA" id="ARBA00077235"/>
    </source>
</evidence>
<evidence type="ECO:0000256" key="8">
    <source>
        <dbReference type="ARBA" id="ARBA00022723"/>
    </source>
</evidence>
<evidence type="ECO:0000256" key="18">
    <source>
        <dbReference type="PROSITE-ProRule" id="PRU00104"/>
    </source>
</evidence>